<protein>
    <submittedName>
        <fullName evidence="2">Demethylrebeccamycin-D-glucose O-methyltransferase</fullName>
        <ecNumber evidence="2">2.1.1.164</ecNumber>
    </submittedName>
</protein>
<dbReference type="InterPro" id="IPR013216">
    <property type="entry name" value="Methyltransf_11"/>
</dbReference>
<keyword evidence="2" id="KW-0489">Methyltransferase</keyword>
<dbReference type="Pfam" id="PF08241">
    <property type="entry name" value="Methyltransf_11"/>
    <property type="match status" value="1"/>
</dbReference>
<dbReference type="CDD" id="cd02440">
    <property type="entry name" value="AdoMet_MTases"/>
    <property type="match status" value="1"/>
</dbReference>
<dbReference type="GO" id="GO:0032259">
    <property type="term" value="P:methylation"/>
    <property type="evidence" value="ECO:0007669"/>
    <property type="project" value="UniProtKB-KW"/>
</dbReference>
<sequence>MIKNLTKNARRPEGTWGSLMIHKMNLGHARLTKWALYQLDPEPNCKALDIGCGGGKAVRRLLKLIPQGKVYGVDYSPLCIERALKENSHFIANGRADILKASVSNLPFRDHVFDLVTAIETIYFWPDIHSDLKEVLRVLKPGGRLAIICEMVQSVDDDLDKYSEVTKLLKMHIPSALGLKKAMLEAGFSKIRVRKHPKHGWLCVIGEK</sequence>
<dbReference type="InterPro" id="IPR029063">
    <property type="entry name" value="SAM-dependent_MTases_sf"/>
</dbReference>
<proteinExistence type="predicted"/>
<dbReference type="Proteomes" id="UP000306509">
    <property type="component" value="Unassembled WGS sequence"/>
</dbReference>
<dbReference type="Gene3D" id="3.40.50.150">
    <property type="entry name" value="Vaccinia Virus protein VP39"/>
    <property type="match status" value="1"/>
</dbReference>
<evidence type="ECO:0000259" key="1">
    <source>
        <dbReference type="Pfam" id="PF08241"/>
    </source>
</evidence>
<dbReference type="SUPFAM" id="SSF53335">
    <property type="entry name" value="S-adenosyl-L-methionine-dependent methyltransferases"/>
    <property type="match status" value="1"/>
</dbReference>
<accession>A0A4U8QD67</accession>
<dbReference type="AlphaFoldDB" id="A0A4U8QD67"/>
<evidence type="ECO:0000313" key="3">
    <source>
        <dbReference type="Proteomes" id="UP000306509"/>
    </source>
</evidence>
<keyword evidence="3" id="KW-1185">Reference proteome</keyword>
<comment type="caution">
    <text evidence="2">The sequence shown here is derived from an EMBL/GenBank/DDBJ whole genome shotgun (WGS) entry which is preliminary data.</text>
</comment>
<organism evidence="2 3">
    <name type="scientific">Robinsoniella peoriensis</name>
    <dbReference type="NCBI Taxonomy" id="180332"/>
    <lineage>
        <taxon>Bacteria</taxon>
        <taxon>Bacillati</taxon>
        <taxon>Bacillota</taxon>
        <taxon>Clostridia</taxon>
        <taxon>Lachnospirales</taxon>
        <taxon>Lachnospiraceae</taxon>
        <taxon>Robinsoniella</taxon>
    </lineage>
</organism>
<dbReference type="EC" id="2.1.1.164" evidence="2"/>
<dbReference type="PANTHER" id="PTHR43591">
    <property type="entry name" value="METHYLTRANSFERASE"/>
    <property type="match status" value="1"/>
</dbReference>
<dbReference type="RefSeq" id="WP_161597248.1">
    <property type="nucleotide sequence ID" value="NZ_QGQD01000001.1"/>
</dbReference>
<dbReference type="EMBL" id="QGQD01000001">
    <property type="protein sequence ID" value="TLD03027.1"/>
    <property type="molecule type" value="Genomic_DNA"/>
</dbReference>
<keyword evidence="2" id="KW-0808">Transferase</keyword>
<reference evidence="2 3" key="1">
    <citation type="journal article" date="2019" name="Anaerobe">
        <title>Detection of Robinsoniella peoriensis in multiple bone samples of a trauma patient.</title>
        <authorList>
            <person name="Schrottner P."/>
            <person name="Hartwich K."/>
            <person name="Bunk B."/>
            <person name="Schober I."/>
            <person name="Helbig S."/>
            <person name="Rudolph W.W."/>
            <person name="Gunzer F."/>
        </authorList>
    </citation>
    <scope>NUCLEOTIDE SEQUENCE [LARGE SCALE GENOMIC DNA]</scope>
    <source>
        <strain evidence="2 3">DSM 106044</strain>
    </source>
</reference>
<name>A0A4U8QD67_9FIRM</name>
<dbReference type="STRING" id="180332.GCA_000797495_02579"/>
<dbReference type="GO" id="GO:0102082">
    <property type="term" value="F:demethylrebeccamycin--D-glucose O-methyltransferase activity"/>
    <property type="evidence" value="ECO:0007669"/>
    <property type="project" value="UniProtKB-EC"/>
</dbReference>
<feature type="domain" description="Methyltransferase type 11" evidence="1">
    <location>
        <begin position="48"/>
        <end position="147"/>
    </location>
</feature>
<evidence type="ECO:0000313" key="2">
    <source>
        <dbReference type="EMBL" id="TLD03027.1"/>
    </source>
</evidence>
<dbReference type="GO" id="GO:0008757">
    <property type="term" value="F:S-adenosylmethionine-dependent methyltransferase activity"/>
    <property type="evidence" value="ECO:0007669"/>
    <property type="project" value="InterPro"/>
</dbReference>
<gene>
    <name evidence="2" type="primary">rebM_1</name>
    <name evidence="2" type="ORF">DSM106044_00051</name>
</gene>